<comment type="subcellular location">
    <subcellularLocation>
        <location evidence="6">Cell membrane</location>
        <topology evidence="6">Multi-pass membrane protein</topology>
    </subcellularLocation>
    <subcellularLocation>
        <location evidence="1">Membrane</location>
        <topology evidence="1">Multi-pass membrane protein</topology>
    </subcellularLocation>
</comment>
<protein>
    <submittedName>
        <fullName evidence="8">ABC-3 protein</fullName>
    </submittedName>
</protein>
<dbReference type="InterPro" id="IPR037294">
    <property type="entry name" value="ABC_BtuC-like"/>
</dbReference>
<dbReference type="STRING" id="320771.Cflav_PD1022"/>
<feature type="transmembrane region" description="Helical" evidence="7">
    <location>
        <begin position="6"/>
        <end position="27"/>
    </location>
</feature>
<dbReference type="PANTHER" id="PTHR30477:SF19">
    <property type="entry name" value="METAL ABC TRANSPORTER PERMEASE"/>
    <property type="match status" value="1"/>
</dbReference>
<evidence type="ECO:0000256" key="5">
    <source>
        <dbReference type="ARBA" id="ARBA00023136"/>
    </source>
</evidence>
<dbReference type="OrthoDB" id="9788905at2"/>
<keyword evidence="5 7" id="KW-0472">Membrane</keyword>
<dbReference type="Pfam" id="PF00950">
    <property type="entry name" value="ABC-3"/>
    <property type="match status" value="1"/>
</dbReference>
<dbReference type="Gene3D" id="1.10.3470.10">
    <property type="entry name" value="ABC transporter involved in vitamin B12 uptake, BtuC"/>
    <property type="match status" value="1"/>
</dbReference>
<evidence type="ECO:0000256" key="4">
    <source>
        <dbReference type="ARBA" id="ARBA00022989"/>
    </source>
</evidence>
<feature type="transmembrane region" description="Helical" evidence="7">
    <location>
        <begin position="34"/>
        <end position="57"/>
    </location>
</feature>
<dbReference type="SUPFAM" id="SSF81345">
    <property type="entry name" value="ABC transporter involved in vitamin B12 uptake, BtuC"/>
    <property type="match status" value="1"/>
</dbReference>
<feature type="transmembrane region" description="Helical" evidence="7">
    <location>
        <begin position="222"/>
        <end position="243"/>
    </location>
</feature>
<proteinExistence type="inferred from homology"/>
<dbReference type="GO" id="GO:0055085">
    <property type="term" value="P:transmembrane transport"/>
    <property type="evidence" value="ECO:0007669"/>
    <property type="project" value="InterPro"/>
</dbReference>
<gene>
    <name evidence="8" type="ORF">Cflav_PD1022</name>
</gene>
<dbReference type="GO" id="GO:0010043">
    <property type="term" value="P:response to zinc ion"/>
    <property type="evidence" value="ECO:0007669"/>
    <property type="project" value="TreeGrafter"/>
</dbReference>
<dbReference type="GO" id="GO:0043190">
    <property type="term" value="C:ATP-binding cassette (ABC) transporter complex"/>
    <property type="evidence" value="ECO:0007669"/>
    <property type="project" value="InterPro"/>
</dbReference>
<dbReference type="Proteomes" id="UP000003688">
    <property type="component" value="Unassembled WGS sequence"/>
</dbReference>
<evidence type="ECO:0000313" key="8">
    <source>
        <dbReference type="EMBL" id="EEF58294.1"/>
    </source>
</evidence>
<accession>B9XPF4</accession>
<feature type="transmembrane region" description="Helical" evidence="7">
    <location>
        <begin position="63"/>
        <end position="82"/>
    </location>
</feature>
<evidence type="ECO:0000256" key="3">
    <source>
        <dbReference type="ARBA" id="ARBA00022692"/>
    </source>
</evidence>
<dbReference type="EMBL" id="ABOX02000046">
    <property type="protein sequence ID" value="EEF58294.1"/>
    <property type="molecule type" value="Genomic_DNA"/>
</dbReference>
<evidence type="ECO:0000256" key="1">
    <source>
        <dbReference type="ARBA" id="ARBA00004141"/>
    </source>
</evidence>
<organism evidence="8 9">
    <name type="scientific">Pedosphaera parvula (strain Ellin514)</name>
    <dbReference type="NCBI Taxonomy" id="320771"/>
    <lineage>
        <taxon>Bacteria</taxon>
        <taxon>Pseudomonadati</taxon>
        <taxon>Verrucomicrobiota</taxon>
        <taxon>Pedosphaerae</taxon>
        <taxon>Pedosphaerales</taxon>
        <taxon>Pedosphaeraceae</taxon>
        <taxon>Pedosphaera</taxon>
    </lineage>
</organism>
<evidence type="ECO:0000256" key="6">
    <source>
        <dbReference type="RuleBase" id="RU003943"/>
    </source>
</evidence>
<keyword evidence="3 6" id="KW-0812">Transmembrane</keyword>
<feature type="transmembrane region" description="Helical" evidence="7">
    <location>
        <begin position="94"/>
        <end position="112"/>
    </location>
</feature>
<evidence type="ECO:0000313" key="9">
    <source>
        <dbReference type="Proteomes" id="UP000003688"/>
    </source>
</evidence>
<sequence length="295" mass="32401">MSEILSVMKWPLIACLLLPGFLVYLGLHIVRREIIFVDLSLAQVATLGTCVAILMHYEPNSTQAYLLSLAFTFIGAIIFTVTRNKGHQHVPQEALIGIVYVVAAALGILLLSRSAEGNEELRRTLIGDVLLVDPKQVMKTFGLYVGVGVVHFIFRKQFHAISFEPERAEAEGIRVKWWDFLFYVLFGLVVTSFVQIGGVLLVFSFLIVPAVCANFLANKLRWLLLIGWTVATVSSVVGLYGSYKMDLPTGAAIVCVLGASLLLVGIFAAFRKKPCDPEECGAGREPVSAKAEQNR</sequence>
<feature type="transmembrane region" description="Helical" evidence="7">
    <location>
        <begin position="249"/>
        <end position="270"/>
    </location>
</feature>
<comment type="similarity">
    <text evidence="2 6">Belongs to the ABC-3 integral membrane protein family.</text>
</comment>
<keyword evidence="9" id="KW-1185">Reference proteome</keyword>
<keyword evidence="6" id="KW-0813">Transport</keyword>
<keyword evidence="4 7" id="KW-1133">Transmembrane helix</keyword>
<evidence type="ECO:0000256" key="7">
    <source>
        <dbReference type="SAM" id="Phobius"/>
    </source>
</evidence>
<dbReference type="InterPro" id="IPR001626">
    <property type="entry name" value="ABC_TroCD"/>
</dbReference>
<dbReference type="RefSeq" id="WP_007417690.1">
    <property type="nucleotide sequence ID" value="NZ_ABOX02000046.1"/>
</dbReference>
<reference evidence="8 9" key="1">
    <citation type="journal article" date="2011" name="J. Bacteriol.">
        <title>Genome sequence of 'Pedosphaera parvula' Ellin514, an aerobic Verrucomicrobial isolate from pasture soil.</title>
        <authorList>
            <person name="Kant R."/>
            <person name="van Passel M.W."/>
            <person name="Sangwan P."/>
            <person name="Palva A."/>
            <person name="Lucas S."/>
            <person name="Copeland A."/>
            <person name="Lapidus A."/>
            <person name="Glavina Del Rio T."/>
            <person name="Dalin E."/>
            <person name="Tice H."/>
            <person name="Bruce D."/>
            <person name="Goodwin L."/>
            <person name="Pitluck S."/>
            <person name="Chertkov O."/>
            <person name="Larimer F.W."/>
            <person name="Land M.L."/>
            <person name="Hauser L."/>
            <person name="Brettin T.S."/>
            <person name="Detter J.C."/>
            <person name="Han S."/>
            <person name="de Vos W.M."/>
            <person name="Janssen P.H."/>
            <person name="Smidt H."/>
        </authorList>
    </citation>
    <scope>NUCLEOTIDE SEQUENCE [LARGE SCALE GENOMIC DNA]</scope>
    <source>
        <strain evidence="8 9">Ellin514</strain>
    </source>
</reference>
<evidence type="ECO:0000256" key="2">
    <source>
        <dbReference type="ARBA" id="ARBA00008034"/>
    </source>
</evidence>
<comment type="caution">
    <text evidence="8">The sequence shown here is derived from an EMBL/GenBank/DDBJ whole genome shotgun (WGS) entry which is preliminary data.</text>
</comment>
<dbReference type="PANTHER" id="PTHR30477">
    <property type="entry name" value="ABC-TRANSPORTER METAL-BINDING PROTEIN"/>
    <property type="match status" value="1"/>
</dbReference>
<name>B9XPF4_PEDPL</name>
<dbReference type="AlphaFoldDB" id="B9XPF4"/>